<dbReference type="EC" id="3.2.1.-" evidence="9"/>
<feature type="active site" description="Proton donor" evidence="6">
    <location>
        <position position="587"/>
    </location>
</feature>
<dbReference type="GO" id="GO:0005509">
    <property type="term" value="F:calcium ion binding"/>
    <property type="evidence" value="ECO:0007669"/>
    <property type="project" value="InterPro"/>
</dbReference>
<dbReference type="InterPro" id="IPR001382">
    <property type="entry name" value="Glyco_hydro_47"/>
</dbReference>
<keyword evidence="4 9" id="KW-0378">Hydrolase</keyword>
<reference evidence="12" key="1">
    <citation type="submission" date="2020-06" db="EMBL/GenBank/DDBJ databases">
        <authorList>
            <consortium name="Plant Systems Biology data submission"/>
        </authorList>
    </citation>
    <scope>NUCLEOTIDE SEQUENCE</scope>
    <source>
        <strain evidence="12">D6</strain>
    </source>
</reference>
<dbReference type="Gene3D" id="1.50.10.10">
    <property type="match status" value="1"/>
</dbReference>
<dbReference type="AlphaFoldDB" id="A0A9N8DAN1"/>
<proteinExistence type="inferred from homology"/>
<gene>
    <name evidence="12" type="ORF">SEMRO_67_G037440.1</name>
</gene>
<comment type="caution">
    <text evidence="12">The sequence shown here is derived from an EMBL/GenBank/DDBJ whole genome shotgun (WGS) entry which is preliminary data.</text>
</comment>
<dbReference type="InterPro" id="IPR050749">
    <property type="entry name" value="Glycosyl_Hydrolase_47"/>
</dbReference>
<dbReference type="PRINTS" id="PR00747">
    <property type="entry name" value="GLYHDRLASE47"/>
</dbReference>
<name>A0A9N8DAN1_9STRA</name>
<dbReference type="OrthoDB" id="8118055at2759"/>
<feature type="signal peptide" evidence="11">
    <location>
        <begin position="1"/>
        <end position="28"/>
    </location>
</feature>
<evidence type="ECO:0000256" key="10">
    <source>
        <dbReference type="SAM" id="MobiDB-lite"/>
    </source>
</evidence>
<feature type="binding site" evidence="7">
    <location>
        <position position="698"/>
    </location>
    <ligand>
        <name>Ca(2+)</name>
        <dbReference type="ChEBI" id="CHEBI:29108"/>
    </ligand>
</feature>
<evidence type="ECO:0000256" key="9">
    <source>
        <dbReference type="RuleBase" id="RU361193"/>
    </source>
</evidence>
<dbReference type="SUPFAM" id="SSF48225">
    <property type="entry name" value="Seven-hairpin glycosidases"/>
    <property type="match status" value="1"/>
</dbReference>
<comment type="cofactor">
    <cofactor evidence="1 7">
        <name>Ca(2+)</name>
        <dbReference type="ChEBI" id="CHEBI:29108"/>
    </cofactor>
</comment>
<evidence type="ECO:0000313" key="13">
    <source>
        <dbReference type="Proteomes" id="UP001153069"/>
    </source>
</evidence>
<dbReference type="GO" id="GO:0000139">
    <property type="term" value="C:Golgi membrane"/>
    <property type="evidence" value="ECO:0007669"/>
    <property type="project" value="TreeGrafter"/>
</dbReference>
<evidence type="ECO:0000256" key="4">
    <source>
        <dbReference type="ARBA" id="ARBA00022801"/>
    </source>
</evidence>
<keyword evidence="9" id="KW-0326">Glycosidase</keyword>
<feature type="active site" evidence="6">
    <location>
        <position position="611"/>
    </location>
</feature>
<keyword evidence="5 8" id="KW-1015">Disulfide bond</keyword>
<dbReference type="GO" id="GO:0004571">
    <property type="term" value="F:mannosyl-oligosaccharide 1,2-alpha-mannosidase activity"/>
    <property type="evidence" value="ECO:0007669"/>
    <property type="project" value="InterPro"/>
</dbReference>
<sequence length="720" mass="82984">MAYFGRRLQTIFLLLIIFVVVWLPCVSTSVISSEGTCSSDGMEQDCDYKGVNDSYSSETPEDDTDTDDDDERTLTITHKDGNNKETVTIELGDDLLHRIHLALQESGVLSDDKERIQQIAMEEVHKWHAEEQDNEKLRWQHQQSKQQQQLLEQTDFPYTLQPPPPPVKGEYSLKFVQQEWSPPGGHRYAEYATGQSPYFLTSELKKQSDDIARLRRPYIKRAMEHAWKGYVDHAFGADEVRPQSKQGTNHWGGISVTLVDSLDTLLLMNMTQEFRHARDYVQHELSHDQNRKVSVFETTIRSLGGLLSAYDWSRDAVFLEEAMDLARRLMRAFEHPVAGETILPFGEVNLQSGSCNMIPWAGGNAILSEFGTLQIEFRYLDEIMRTRETRRFRDKVETIFELLHEMSPDNGLFPYYMKTDHTTDQTAPKELGRSSSNRLKKKKKANNDPQNKPFFTNDHLTFGAMADSFYEYMLKIWLQGGKTEPMYRDMYDKAMQGMHDELLHVSTPSGLTYLADQVGGGNNKRKRIHHKMDHLCCFVGGMLALGAYTDPLGLESPRAQRDLETAKALTYTCYQMYARMNTGISPEYVEFSAGEDFKIGKGAPHYLLRPETVESMYILNVLTGDPIYREWGWEIFQSIEKYCRTHVAYGSLKNVQEETSNPRDDMESFFLAETLKYLYLLNDPDSKIDILNKHVFNTEAHPMRIFPVIEQDLKEDARQK</sequence>
<feature type="chain" id="PRO_5040471906" description="alpha-1,2-Mannosidase" evidence="11">
    <location>
        <begin position="29"/>
        <end position="720"/>
    </location>
</feature>
<dbReference type="GO" id="GO:0005783">
    <property type="term" value="C:endoplasmic reticulum"/>
    <property type="evidence" value="ECO:0007669"/>
    <property type="project" value="TreeGrafter"/>
</dbReference>
<evidence type="ECO:0000256" key="6">
    <source>
        <dbReference type="PIRSR" id="PIRSR601382-1"/>
    </source>
</evidence>
<accession>A0A9N8DAN1</accession>
<comment type="similarity">
    <text evidence="3 9">Belongs to the glycosyl hydrolase 47 family.</text>
</comment>
<dbReference type="PANTHER" id="PTHR11742">
    <property type="entry name" value="MANNOSYL-OLIGOSACCHARIDE ALPHA-1,2-MANNOSIDASE-RELATED"/>
    <property type="match status" value="1"/>
</dbReference>
<dbReference type="PANTHER" id="PTHR11742:SF6">
    <property type="entry name" value="MANNOSYL-OLIGOSACCHARIDE ALPHA-1,2-MANNOSIDASE IA-RELATED"/>
    <property type="match status" value="1"/>
</dbReference>
<feature type="active site" description="Proton donor" evidence="6">
    <location>
        <position position="297"/>
    </location>
</feature>
<keyword evidence="13" id="KW-1185">Reference proteome</keyword>
<dbReference type="Pfam" id="PF01532">
    <property type="entry name" value="Glyco_hydro_47"/>
    <property type="match status" value="1"/>
</dbReference>
<evidence type="ECO:0000256" key="5">
    <source>
        <dbReference type="ARBA" id="ARBA00023157"/>
    </source>
</evidence>
<dbReference type="InterPro" id="IPR036026">
    <property type="entry name" value="Seven-hairpin_glycosidases"/>
</dbReference>
<feature type="region of interest" description="Disordered" evidence="10">
    <location>
        <begin position="33"/>
        <end position="76"/>
    </location>
</feature>
<evidence type="ECO:0000256" key="11">
    <source>
        <dbReference type="SAM" id="SignalP"/>
    </source>
</evidence>
<comment type="pathway">
    <text evidence="2">Protein modification; protein glycosylation.</text>
</comment>
<feature type="active site" evidence="6">
    <location>
        <position position="467"/>
    </location>
</feature>
<organism evidence="12 13">
    <name type="scientific">Seminavis robusta</name>
    <dbReference type="NCBI Taxonomy" id="568900"/>
    <lineage>
        <taxon>Eukaryota</taxon>
        <taxon>Sar</taxon>
        <taxon>Stramenopiles</taxon>
        <taxon>Ochrophyta</taxon>
        <taxon>Bacillariophyta</taxon>
        <taxon>Bacillariophyceae</taxon>
        <taxon>Bacillariophycidae</taxon>
        <taxon>Naviculales</taxon>
        <taxon>Naviculaceae</taxon>
        <taxon>Seminavis</taxon>
    </lineage>
</organism>
<protein>
    <recommendedName>
        <fullName evidence="9">alpha-1,2-Mannosidase</fullName>
        <ecNumber evidence="9">3.2.1.-</ecNumber>
    </recommendedName>
</protein>
<evidence type="ECO:0000256" key="7">
    <source>
        <dbReference type="PIRSR" id="PIRSR601382-2"/>
    </source>
</evidence>
<dbReference type="InterPro" id="IPR012341">
    <property type="entry name" value="6hp_glycosidase-like_sf"/>
</dbReference>
<feature type="compositionally biased region" description="Acidic residues" evidence="10">
    <location>
        <begin position="59"/>
        <end position="71"/>
    </location>
</feature>
<evidence type="ECO:0000256" key="2">
    <source>
        <dbReference type="ARBA" id="ARBA00004922"/>
    </source>
</evidence>
<feature type="region of interest" description="Disordered" evidence="10">
    <location>
        <begin position="424"/>
        <end position="452"/>
    </location>
</feature>
<evidence type="ECO:0000313" key="12">
    <source>
        <dbReference type="EMBL" id="CAB9499697.1"/>
    </source>
</evidence>
<feature type="disulfide bond" evidence="8">
    <location>
        <begin position="537"/>
        <end position="573"/>
    </location>
</feature>
<dbReference type="GO" id="GO:0005975">
    <property type="term" value="P:carbohydrate metabolic process"/>
    <property type="evidence" value="ECO:0007669"/>
    <property type="project" value="InterPro"/>
</dbReference>
<keyword evidence="7" id="KW-0106">Calcium</keyword>
<keyword evidence="11" id="KW-0732">Signal</keyword>
<keyword evidence="7" id="KW-0479">Metal-binding</keyword>
<dbReference type="EMBL" id="CAICTM010000066">
    <property type="protein sequence ID" value="CAB9499697.1"/>
    <property type="molecule type" value="Genomic_DNA"/>
</dbReference>
<evidence type="ECO:0000256" key="1">
    <source>
        <dbReference type="ARBA" id="ARBA00001913"/>
    </source>
</evidence>
<evidence type="ECO:0000256" key="8">
    <source>
        <dbReference type="PIRSR" id="PIRSR601382-3"/>
    </source>
</evidence>
<dbReference type="Proteomes" id="UP001153069">
    <property type="component" value="Unassembled WGS sequence"/>
</dbReference>
<evidence type="ECO:0000256" key="3">
    <source>
        <dbReference type="ARBA" id="ARBA00007658"/>
    </source>
</evidence>